<comment type="caution">
    <text evidence="2">The sequence shown here is derived from an EMBL/GenBank/DDBJ whole genome shotgun (WGS) entry which is preliminary data.</text>
</comment>
<feature type="compositionally biased region" description="Pro residues" evidence="1">
    <location>
        <begin position="39"/>
        <end position="52"/>
    </location>
</feature>
<evidence type="ECO:0000313" key="3">
    <source>
        <dbReference type="Proteomes" id="UP001360953"/>
    </source>
</evidence>
<evidence type="ECO:0000256" key="1">
    <source>
        <dbReference type="SAM" id="MobiDB-lite"/>
    </source>
</evidence>
<gene>
    <name evidence="2" type="ORF">J3D65DRAFT_642518</name>
</gene>
<feature type="compositionally biased region" description="Low complexity" evidence="1">
    <location>
        <begin position="81"/>
        <end position="92"/>
    </location>
</feature>
<protein>
    <submittedName>
        <fullName evidence="2">Uncharacterized protein</fullName>
    </submittedName>
</protein>
<accession>A0ABR1L2Z8</accession>
<dbReference type="Proteomes" id="UP001360953">
    <property type="component" value="Unassembled WGS sequence"/>
</dbReference>
<dbReference type="GeneID" id="92034906"/>
<reference evidence="2 3" key="1">
    <citation type="submission" date="2024-04" db="EMBL/GenBank/DDBJ databases">
        <title>Phyllosticta paracitricarpa is synonymous to the EU quarantine fungus P. citricarpa based on phylogenomic analyses.</title>
        <authorList>
            <consortium name="Lawrence Berkeley National Laboratory"/>
            <person name="Van ingen-buijs V.A."/>
            <person name="Van westerhoven A.C."/>
            <person name="Haridas S."/>
            <person name="Skiadas P."/>
            <person name="Martin F."/>
            <person name="Groenewald J.Z."/>
            <person name="Crous P.W."/>
            <person name="Seidl M.F."/>
        </authorList>
    </citation>
    <scope>NUCLEOTIDE SEQUENCE [LARGE SCALE GENOMIC DNA]</scope>
    <source>
        <strain evidence="2 3">CPC 17464</strain>
    </source>
</reference>
<organism evidence="2 3">
    <name type="scientific">Phyllosticta citribraziliensis</name>
    <dbReference type="NCBI Taxonomy" id="989973"/>
    <lineage>
        <taxon>Eukaryota</taxon>
        <taxon>Fungi</taxon>
        <taxon>Dikarya</taxon>
        <taxon>Ascomycota</taxon>
        <taxon>Pezizomycotina</taxon>
        <taxon>Dothideomycetes</taxon>
        <taxon>Dothideomycetes incertae sedis</taxon>
        <taxon>Botryosphaeriales</taxon>
        <taxon>Phyllostictaceae</taxon>
        <taxon>Phyllosticta</taxon>
    </lineage>
</organism>
<keyword evidence="3" id="KW-1185">Reference proteome</keyword>
<sequence length="325" mass="35495">MESWMNDRIIKEPTGKPLGPESPTYSIVWEGEEEEDELPPGPAPPSMPPPTTIPSDVVLKQPEGKPVGLDAPTSNAYSKGSAASATPQAIPAAPAPPGSPPPASIPRDDFSLPDPFDNPQGRFIEGILDGYGESWPNADSDEEDDPDAARVFTRAEWTDFVSEALAEQQWGDRSGPLTAPLASEEKEFIRSICPDSLRGEACRLGQEMPSRIPGRPRVGVDDRTNCDKLHVCRQWRKGNCSQPKQHGVLVHVLPTCRNVRKGILSTDKCNLGPACAEKWGHDEPEVRFAVETLRRVISSQRAAVAESKRGERVDNSLPTGHHEFF</sequence>
<name>A0ABR1L2Z8_9PEZI</name>
<evidence type="ECO:0000313" key="2">
    <source>
        <dbReference type="EMBL" id="KAK7529600.1"/>
    </source>
</evidence>
<dbReference type="RefSeq" id="XP_066650050.1">
    <property type="nucleotide sequence ID" value="XM_066802000.1"/>
</dbReference>
<feature type="compositionally biased region" description="Pro residues" evidence="1">
    <location>
        <begin position="93"/>
        <end position="104"/>
    </location>
</feature>
<dbReference type="EMBL" id="JBBPEH010000016">
    <property type="protein sequence ID" value="KAK7529600.1"/>
    <property type="molecule type" value="Genomic_DNA"/>
</dbReference>
<proteinExistence type="predicted"/>
<feature type="region of interest" description="Disordered" evidence="1">
    <location>
        <begin position="1"/>
        <end position="120"/>
    </location>
</feature>